<proteinExistence type="predicted"/>
<evidence type="ECO:0000313" key="1">
    <source>
        <dbReference type="EMBL" id="CBI04357.1"/>
    </source>
</evidence>
<comment type="caution">
    <text evidence="1">The sequence shown here is derived from an EMBL/GenBank/DDBJ whole genome shotgun (WGS) entry which is preliminary data.</text>
</comment>
<dbReference type="AlphaFoldDB" id="E6QAY1"/>
<protein>
    <submittedName>
        <fullName evidence="1">Uncharacterized protein</fullName>
    </submittedName>
</protein>
<accession>E6QAY1</accession>
<reference evidence="1" key="1">
    <citation type="submission" date="2009-10" db="EMBL/GenBank/DDBJ databases">
        <title>Diversity of trophic interactions inside an arsenic-rich microbial ecosystem.</title>
        <authorList>
            <person name="Bertin P.N."/>
            <person name="Heinrich-Salmeron A."/>
            <person name="Pelletier E."/>
            <person name="Goulhen-Chollet F."/>
            <person name="Arsene-Ploetze F."/>
            <person name="Gallien S."/>
            <person name="Calteau A."/>
            <person name="Vallenet D."/>
            <person name="Casiot C."/>
            <person name="Chane-Woon-Ming B."/>
            <person name="Giloteaux L."/>
            <person name="Barakat M."/>
            <person name="Bonnefoy V."/>
            <person name="Bruneel O."/>
            <person name="Chandler M."/>
            <person name="Cleiss J."/>
            <person name="Duran R."/>
            <person name="Elbaz-Poulichet F."/>
            <person name="Fonknechten N."/>
            <person name="Lauga B."/>
            <person name="Mornico D."/>
            <person name="Ortet P."/>
            <person name="Schaeffer C."/>
            <person name="Siguier P."/>
            <person name="Alexander Thil Smith A."/>
            <person name="Van Dorsselaer A."/>
            <person name="Weissenbach J."/>
            <person name="Medigue C."/>
            <person name="Le Paslier D."/>
        </authorList>
    </citation>
    <scope>NUCLEOTIDE SEQUENCE</scope>
</reference>
<organism evidence="1">
    <name type="scientific">mine drainage metagenome</name>
    <dbReference type="NCBI Taxonomy" id="410659"/>
    <lineage>
        <taxon>unclassified sequences</taxon>
        <taxon>metagenomes</taxon>
        <taxon>ecological metagenomes</taxon>
    </lineage>
</organism>
<name>E6QAY1_9ZZZZ</name>
<dbReference type="EMBL" id="CABP01000060">
    <property type="protein sequence ID" value="CBI04357.1"/>
    <property type="molecule type" value="Genomic_DNA"/>
</dbReference>
<gene>
    <name evidence="1" type="ORF">CARN5_2169</name>
</gene>
<sequence length="160" mass="14665">MPGRVSAAGAGVDGGKAGMAGVAAADVTGAGVREIVDGAAGAASAPGAESGVRTGTLASRSGLGDSLGGVGTGFCGIDAVGRGAGGWGAGCGVALVCGQETSWTAMGGVITGVGGGDARIQTAKTARIPASSIRASRKTTALGGCGLAGSARVLTAAPHG</sequence>